<dbReference type="InterPro" id="IPR038254">
    <property type="entry name" value="KIN17_WH-like_sf"/>
</dbReference>
<dbReference type="InterPro" id="IPR019447">
    <property type="entry name" value="DNA/RNA-bd_Kin17_WH-like_dom"/>
</dbReference>
<dbReference type="GO" id="GO:0006260">
    <property type="term" value="P:DNA replication"/>
    <property type="evidence" value="ECO:0007669"/>
    <property type="project" value="TreeGrafter"/>
</dbReference>
<dbReference type="STRING" id="1064592.G0VHP1"/>
<dbReference type="Pfam" id="PF25095">
    <property type="entry name" value="C2H2-zf_KIN17"/>
    <property type="match status" value="1"/>
</dbReference>
<name>G0VHP1_NAUCA</name>
<reference key="2">
    <citation type="submission" date="2011-08" db="EMBL/GenBank/DDBJ databases">
        <title>Genome sequence of Naumovozyma castellii.</title>
        <authorList>
            <person name="Gordon J.L."/>
            <person name="Armisen D."/>
            <person name="Proux-Wera E."/>
            <person name="OhEigeartaigh S.S."/>
            <person name="Byrne K.P."/>
            <person name="Wolfe K.H."/>
        </authorList>
    </citation>
    <scope>NUCLEOTIDE SEQUENCE</scope>
    <source>
        <strain>Type strain:CBS 4309</strain>
    </source>
</reference>
<reference evidence="2 3" key="1">
    <citation type="journal article" date="2011" name="Proc. Natl. Acad. Sci. U.S.A.">
        <title>Evolutionary erosion of yeast sex chromosomes by mating-type switching accidents.</title>
        <authorList>
            <person name="Gordon J.L."/>
            <person name="Armisen D."/>
            <person name="Proux-Wera E."/>
            <person name="Oheigeartaigh S.S."/>
            <person name="Byrne K.P."/>
            <person name="Wolfe K.H."/>
        </authorList>
    </citation>
    <scope>NUCLEOTIDE SEQUENCE [LARGE SCALE GENOMIC DNA]</scope>
    <source>
        <strain evidence="3">ATCC 76901 / BCRC 22586 / CBS 4309 / NBRC 1992 / NRRL Y-12630</strain>
    </source>
</reference>
<proteinExistence type="predicted"/>
<dbReference type="OrthoDB" id="10266249at2759"/>
<dbReference type="SUPFAM" id="SSF57667">
    <property type="entry name" value="beta-beta-alpha zinc fingers"/>
    <property type="match status" value="1"/>
</dbReference>
<organism evidence="2 3">
    <name type="scientific">Naumovozyma castellii</name>
    <name type="common">Yeast</name>
    <name type="synonym">Saccharomyces castellii</name>
    <dbReference type="NCBI Taxonomy" id="27288"/>
    <lineage>
        <taxon>Eukaryota</taxon>
        <taxon>Fungi</taxon>
        <taxon>Dikarya</taxon>
        <taxon>Ascomycota</taxon>
        <taxon>Saccharomycotina</taxon>
        <taxon>Saccharomycetes</taxon>
        <taxon>Saccharomycetales</taxon>
        <taxon>Saccharomycetaceae</taxon>
        <taxon>Naumovozyma</taxon>
    </lineage>
</organism>
<protein>
    <recommendedName>
        <fullName evidence="1">C2H2-type domain-containing protein</fullName>
    </recommendedName>
</protein>
<dbReference type="GO" id="GO:0005634">
    <property type="term" value="C:nucleus"/>
    <property type="evidence" value="ECO:0007669"/>
    <property type="project" value="TreeGrafter"/>
</dbReference>
<feature type="domain" description="C2H2-type" evidence="1">
    <location>
        <begin position="28"/>
        <end position="50"/>
    </location>
</feature>
<gene>
    <name evidence="2" type="primary">NCAS0G00380</name>
    <name evidence="2" type="ordered locus">NCAS_0G00380</name>
</gene>
<dbReference type="InParanoid" id="G0VHP1"/>
<dbReference type="RefSeq" id="XP_003677278.1">
    <property type="nucleotide sequence ID" value="XM_003677230.1"/>
</dbReference>
<dbReference type="Proteomes" id="UP000001640">
    <property type="component" value="Chromosome 7"/>
</dbReference>
<evidence type="ECO:0000313" key="2">
    <source>
        <dbReference type="EMBL" id="CCC70925.1"/>
    </source>
</evidence>
<sequence>MAKAEFGTAKFLSKQMKAKGLQKLKFYCQVCHKQCRDENGFRSHIKAPSHLQKISQITAEDINNYTTEFERNFLRLLKLNHGEKKIEANKFYNEFIQDKEHIHMNSTNFTSLSKFIQYLSRNGKIRIYGLENLDDTDDNVDLGQLMISYIDNSSETILRKQKIDELSNIEKSHQEVSTVLLQNQIAKGSTMVQIDERQEEQDVVGNQPVLQLQPGEKISLTLTGNGITKNKKKKTTLKKKSVFKS</sequence>
<dbReference type="KEGG" id="ncs:NCAS_0G00380"/>
<dbReference type="InterPro" id="IPR013087">
    <property type="entry name" value="Znf_C2H2_type"/>
</dbReference>
<dbReference type="GO" id="GO:0006974">
    <property type="term" value="P:DNA damage response"/>
    <property type="evidence" value="ECO:0007669"/>
    <property type="project" value="TreeGrafter"/>
</dbReference>
<dbReference type="PANTHER" id="PTHR12805:SF0">
    <property type="entry name" value="DNA_RNA-BINDING PROTEIN KIN17"/>
    <property type="match status" value="1"/>
</dbReference>
<dbReference type="InterPro" id="IPR037321">
    <property type="entry name" value="KIN17-like"/>
</dbReference>
<dbReference type="OMA" id="KWVANKM"/>
<dbReference type="SMART" id="SM01253">
    <property type="entry name" value="Kin17_mid"/>
    <property type="match status" value="1"/>
</dbReference>
<dbReference type="InterPro" id="IPR036236">
    <property type="entry name" value="Znf_C2H2_sf"/>
</dbReference>
<dbReference type="Gene3D" id="1.10.10.2030">
    <property type="entry name" value="DNA/RNA-binding protein Kin17, conserved domain"/>
    <property type="match status" value="1"/>
</dbReference>
<evidence type="ECO:0000313" key="3">
    <source>
        <dbReference type="Proteomes" id="UP000001640"/>
    </source>
</evidence>
<dbReference type="PROSITE" id="PS00028">
    <property type="entry name" value="ZINC_FINGER_C2H2_1"/>
    <property type="match status" value="1"/>
</dbReference>
<dbReference type="eggNOG" id="KOG2837">
    <property type="taxonomic scope" value="Eukaryota"/>
</dbReference>
<accession>G0VHP1</accession>
<dbReference type="PANTHER" id="PTHR12805">
    <property type="entry name" value="KIN17 KIN, ANTIGENIC DETERMINANT OF RECA PROTEIN HOMOLOG"/>
    <property type="match status" value="1"/>
</dbReference>
<evidence type="ECO:0000259" key="1">
    <source>
        <dbReference type="PROSITE" id="PS00028"/>
    </source>
</evidence>
<dbReference type="InterPro" id="IPR056767">
    <property type="entry name" value="C2H2-Znf_KIN17"/>
</dbReference>
<dbReference type="EMBL" id="HE576758">
    <property type="protein sequence ID" value="CCC70925.1"/>
    <property type="molecule type" value="Genomic_DNA"/>
</dbReference>
<dbReference type="GO" id="GO:0003690">
    <property type="term" value="F:double-stranded DNA binding"/>
    <property type="evidence" value="ECO:0007669"/>
    <property type="project" value="TreeGrafter"/>
</dbReference>
<dbReference type="AlphaFoldDB" id="G0VHP1"/>
<dbReference type="GeneID" id="96904591"/>
<dbReference type="HOGENOM" id="CLU_030065_2_0_1"/>
<keyword evidence="3" id="KW-1185">Reference proteome</keyword>
<dbReference type="FunCoup" id="G0VHP1">
    <property type="interactions" value="355"/>
</dbReference>
<dbReference type="Pfam" id="PF10357">
    <property type="entry name" value="WH_KIN17"/>
    <property type="match status" value="1"/>
</dbReference>